<dbReference type="SUPFAM" id="SSF48452">
    <property type="entry name" value="TPR-like"/>
    <property type="match status" value="1"/>
</dbReference>
<evidence type="ECO:0000259" key="1">
    <source>
        <dbReference type="SMART" id="SM01043"/>
    </source>
</evidence>
<proteinExistence type="predicted"/>
<dbReference type="PANTHER" id="PTHR35807">
    <property type="entry name" value="TRANSCRIPTIONAL REGULATOR REDD-RELATED"/>
    <property type="match status" value="1"/>
</dbReference>
<dbReference type="Gene3D" id="1.25.40.10">
    <property type="entry name" value="Tetratricopeptide repeat domain"/>
    <property type="match status" value="1"/>
</dbReference>
<dbReference type="EMBL" id="CP136511">
    <property type="protein sequence ID" value="WOD14768.1"/>
    <property type="molecule type" value="Genomic_DNA"/>
</dbReference>
<evidence type="ECO:0000313" key="3">
    <source>
        <dbReference type="Proteomes" id="UP001302652"/>
    </source>
</evidence>
<accession>A0ABZ0EF27</accession>
<keyword evidence="3" id="KW-1185">Reference proteome</keyword>
<dbReference type="InterPro" id="IPR005158">
    <property type="entry name" value="BTAD"/>
</dbReference>
<evidence type="ECO:0000313" key="2">
    <source>
        <dbReference type="EMBL" id="WOD14768.1"/>
    </source>
</evidence>
<dbReference type="InterPro" id="IPR051677">
    <property type="entry name" value="AfsR-DnrI-RedD_regulator"/>
</dbReference>
<dbReference type="Proteomes" id="UP001302652">
    <property type="component" value="Chromosome 3"/>
</dbReference>
<dbReference type="SMART" id="SM01043">
    <property type="entry name" value="BTAD"/>
    <property type="match status" value="1"/>
</dbReference>
<dbReference type="Pfam" id="PF03704">
    <property type="entry name" value="BTAD"/>
    <property type="match status" value="1"/>
</dbReference>
<dbReference type="InterPro" id="IPR011990">
    <property type="entry name" value="TPR-like_helical_dom_sf"/>
</dbReference>
<feature type="domain" description="Bacterial transcriptional activator" evidence="1">
    <location>
        <begin position="18"/>
        <end position="162"/>
    </location>
</feature>
<reference evidence="2 3" key="1">
    <citation type="submission" date="2023-10" db="EMBL/GenBank/DDBJ databases">
        <title>Surface-active antibiotics is a multifunctional adaptation for post-fire microbes.</title>
        <authorList>
            <person name="Liu M.D."/>
            <person name="Du Y."/>
            <person name="Koupaei S.K."/>
            <person name="Kim N.R."/>
            <person name="Zhang W."/>
            <person name="Traxler M.F."/>
        </authorList>
    </citation>
    <scope>NUCLEOTIDE SEQUENCE [LARGE SCALE GENOMIC DNA]</scope>
    <source>
        <strain evidence="2 3">F3</strain>
    </source>
</reference>
<organism evidence="2 3">
    <name type="scientific">Paraburkholderia kirstenboschensis</name>
    <dbReference type="NCBI Taxonomy" id="1245436"/>
    <lineage>
        <taxon>Bacteria</taxon>
        <taxon>Pseudomonadati</taxon>
        <taxon>Pseudomonadota</taxon>
        <taxon>Betaproteobacteria</taxon>
        <taxon>Burkholderiales</taxon>
        <taxon>Burkholderiaceae</taxon>
        <taxon>Paraburkholderia</taxon>
    </lineage>
</organism>
<gene>
    <name evidence="2" type="ORF">RW095_06225</name>
</gene>
<sequence length="226" mass="25705">MEADAEWIQLNACAELDVDVTQFEDITRSCCGICGQQLDNAARQRLEEAVGLYRGDLLQGWFQDWCLFERERFQSDLLDALEKLVCCYEARHDTERGLAYAKRMLAVDPAGEQVHRHIMRLRLLAGNRTQALREFQRCERVLMQELGVKPSQQTLALYESIRDGRIDNPWPDPHPIIFTGGSSGTSHDLLPTLAELLERAQHLFTSIEARLRHDNAAAEAARGKAE</sequence>
<protein>
    <submittedName>
        <fullName evidence="2">Bacterial transcriptional activator domain-containing protein</fullName>
    </submittedName>
</protein>
<name>A0ABZ0EF27_9BURK</name>